<dbReference type="EMBL" id="JAUKUA010000002">
    <property type="protein sequence ID" value="KAK0725384.1"/>
    <property type="molecule type" value="Genomic_DNA"/>
</dbReference>
<name>A0AA40B0F5_9PEZI</name>
<evidence type="ECO:0000313" key="4">
    <source>
        <dbReference type="Proteomes" id="UP001172102"/>
    </source>
</evidence>
<gene>
    <name evidence="3" type="ORF">B0H67DRAFT_130052</name>
</gene>
<protein>
    <submittedName>
        <fullName evidence="3">Uncharacterized protein</fullName>
    </submittedName>
</protein>
<reference evidence="3" key="1">
    <citation type="submission" date="2023-06" db="EMBL/GenBank/DDBJ databases">
        <title>Genome-scale phylogeny and comparative genomics of the fungal order Sordariales.</title>
        <authorList>
            <consortium name="Lawrence Berkeley National Laboratory"/>
            <person name="Hensen N."/>
            <person name="Bonometti L."/>
            <person name="Westerberg I."/>
            <person name="Brannstrom I.O."/>
            <person name="Guillou S."/>
            <person name="Cros-Aarteil S."/>
            <person name="Calhoun S."/>
            <person name="Haridas S."/>
            <person name="Kuo A."/>
            <person name="Mondo S."/>
            <person name="Pangilinan J."/>
            <person name="Riley R."/>
            <person name="Labutti K."/>
            <person name="Andreopoulos B."/>
            <person name="Lipzen A."/>
            <person name="Chen C."/>
            <person name="Yanf M."/>
            <person name="Daum C."/>
            <person name="Ng V."/>
            <person name="Clum A."/>
            <person name="Steindorff A."/>
            <person name="Ohm R."/>
            <person name="Martin F."/>
            <person name="Silar P."/>
            <person name="Natvig D."/>
            <person name="Lalanne C."/>
            <person name="Gautier V."/>
            <person name="Ament-Velasquez S.L."/>
            <person name="Kruys A."/>
            <person name="Hutchinson M.I."/>
            <person name="Powell A.J."/>
            <person name="Barry K."/>
            <person name="Miller A.N."/>
            <person name="Grigoriev I.V."/>
            <person name="Debuchy R."/>
            <person name="Gladieux P."/>
            <person name="Thoren M.H."/>
            <person name="Johannesson H."/>
        </authorList>
    </citation>
    <scope>NUCLEOTIDE SEQUENCE</scope>
    <source>
        <strain evidence="3">SMH4607-1</strain>
    </source>
</reference>
<organism evidence="3 4">
    <name type="scientific">Lasiosphaeris hirsuta</name>
    <dbReference type="NCBI Taxonomy" id="260670"/>
    <lineage>
        <taxon>Eukaryota</taxon>
        <taxon>Fungi</taxon>
        <taxon>Dikarya</taxon>
        <taxon>Ascomycota</taxon>
        <taxon>Pezizomycotina</taxon>
        <taxon>Sordariomycetes</taxon>
        <taxon>Sordariomycetidae</taxon>
        <taxon>Sordariales</taxon>
        <taxon>Lasiosphaeriaceae</taxon>
        <taxon>Lasiosphaeris</taxon>
    </lineage>
</organism>
<evidence type="ECO:0000256" key="2">
    <source>
        <dbReference type="SAM" id="SignalP"/>
    </source>
</evidence>
<keyword evidence="4" id="KW-1185">Reference proteome</keyword>
<evidence type="ECO:0000313" key="3">
    <source>
        <dbReference type="EMBL" id="KAK0725384.1"/>
    </source>
</evidence>
<sequence length="221" mass="24051">MRVCQARTPSANLFSLFRFLLQSSVSRRGNASPCMSPCEDRENIHHVAGLMVSSMCDRPEHNEKSKNRDSTSTHAGKLIKRLVYPRPTGKPSPHFSLTAHIPPRGTGVPFQPPTRPGLYDTPQIGLEREQPIVMTTHFVNQARQGGGSRGPSRLCGCPAAACLESICSSYLEINSLERDPMKCQGLLVILVLGFHQHAPGWMAGPPLGRPSSAQIACSLTT</sequence>
<feature type="region of interest" description="Disordered" evidence="1">
    <location>
        <begin position="94"/>
        <end position="115"/>
    </location>
</feature>
<feature type="chain" id="PRO_5041345329" evidence="2">
    <location>
        <begin position="32"/>
        <end position="221"/>
    </location>
</feature>
<comment type="caution">
    <text evidence="3">The sequence shown here is derived from an EMBL/GenBank/DDBJ whole genome shotgun (WGS) entry which is preliminary data.</text>
</comment>
<feature type="signal peptide" evidence="2">
    <location>
        <begin position="1"/>
        <end position="31"/>
    </location>
</feature>
<keyword evidence="2" id="KW-0732">Signal</keyword>
<dbReference type="AlphaFoldDB" id="A0AA40B0F5"/>
<evidence type="ECO:0000256" key="1">
    <source>
        <dbReference type="SAM" id="MobiDB-lite"/>
    </source>
</evidence>
<dbReference type="Proteomes" id="UP001172102">
    <property type="component" value="Unassembled WGS sequence"/>
</dbReference>
<proteinExistence type="predicted"/>
<accession>A0AA40B0F5</accession>